<organism evidence="6 7">
    <name type="scientific">Micromonospora purpureochromogenes</name>
    <dbReference type="NCBI Taxonomy" id="47872"/>
    <lineage>
        <taxon>Bacteria</taxon>
        <taxon>Bacillati</taxon>
        <taxon>Actinomycetota</taxon>
        <taxon>Actinomycetes</taxon>
        <taxon>Micromonosporales</taxon>
        <taxon>Micromonosporaceae</taxon>
        <taxon>Micromonospora</taxon>
    </lineage>
</organism>
<dbReference type="InterPro" id="IPR041916">
    <property type="entry name" value="Anti_sigma_zinc_sf"/>
</dbReference>
<gene>
    <name evidence="6" type="ORF">GA0074696_4976</name>
</gene>
<dbReference type="InterPro" id="IPR027383">
    <property type="entry name" value="Znf_put"/>
</dbReference>
<feature type="domain" description="Putative zinc-finger" evidence="5">
    <location>
        <begin position="10"/>
        <end position="35"/>
    </location>
</feature>
<keyword evidence="4" id="KW-0472">Membrane</keyword>
<evidence type="ECO:0000259" key="5">
    <source>
        <dbReference type="Pfam" id="PF13490"/>
    </source>
</evidence>
<name>A0A1C4ZW37_9ACTN</name>
<dbReference type="RefSeq" id="WP_088963280.1">
    <property type="nucleotide sequence ID" value="NZ_LT607410.1"/>
</dbReference>
<dbReference type="AlphaFoldDB" id="A0A1C4ZW37"/>
<feature type="transmembrane region" description="Helical" evidence="4">
    <location>
        <begin position="89"/>
        <end position="110"/>
    </location>
</feature>
<proteinExistence type="predicted"/>
<evidence type="ECO:0000256" key="1">
    <source>
        <dbReference type="ARBA" id="ARBA00023015"/>
    </source>
</evidence>
<keyword evidence="6" id="KW-0863">Zinc-finger</keyword>
<sequence length="261" mass="27362">MSRADHMDVAAYALGVLDEQDTERFEEHLATCWACAAELETMVPVVGLLADIDGETMMAMEHTATDPALLDRTLVAVRTHRRRAQFRRVFATAAAVVAVGALSGLGVAVLDGNGNSGGDQVIAEPTVTATVDGPASPQPTRSGPAVGGNEIEGEQHDATDGSTGVKATMWLARKEYGTWIGFNLTRLPGPRTCRLVVVRKNSTTEVVSTWSVPGTGYGTNTNPQDLQLEASTSAPPGDIVKVQVQSVDANGVASPLVTVVP</sequence>
<evidence type="ECO:0000256" key="2">
    <source>
        <dbReference type="ARBA" id="ARBA00023163"/>
    </source>
</evidence>
<evidence type="ECO:0000256" key="4">
    <source>
        <dbReference type="SAM" id="Phobius"/>
    </source>
</evidence>
<keyword evidence="4" id="KW-1133">Transmembrane helix</keyword>
<evidence type="ECO:0000313" key="6">
    <source>
        <dbReference type="EMBL" id="SCF37197.1"/>
    </source>
</evidence>
<dbReference type="EMBL" id="LT607410">
    <property type="protein sequence ID" value="SCF37197.1"/>
    <property type="molecule type" value="Genomic_DNA"/>
</dbReference>
<reference evidence="6 7" key="1">
    <citation type="submission" date="2016-06" db="EMBL/GenBank/DDBJ databases">
        <authorList>
            <person name="Kjaerup R.B."/>
            <person name="Dalgaard T.S."/>
            <person name="Juul-Madsen H.R."/>
        </authorList>
    </citation>
    <scope>NUCLEOTIDE SEQUENCE [LARGE SCALE GENOMIC DNA]</scope>
    <source>
        <strain evidence="6 7">DSM 43821</strain>
    </source>
</reference>
<evidence type="ECO:0000313" key="7">
    <source>
        <dbReference type="Proteomes" id="UP000198228"/>
    </source>
</evidence>
<keyword evidence="6" id="KW-0862">Zinc</keyword>
<keyword evidence="1" id="KW-0805">Transcription regulation</keyword>
<keyword evidence="2" id="KW-0804">Transcription</keyword>
<keyword evidence="4" id="KW-0812">Transmembrane</keyword>
<dbReference type="Pfam" id="PF13490">
    <property type="entry name" value="zf-HC2"/>
    <property type="match status" value="1"/>
</dbReference>
<dbReference type="Proteomes" id="UP000198228">
    <property type="component" value="Chromosome I"/>
</dbReference>
<accession>A0A1C4ZW37</accession>
<feature type="region of interest" description="Disordered" evidence="3">
    <location>
        <begin position="129"/>
        <end position="162"/>
    </location>
</feature>
<keyword evidence="6" id="KW-0479">Metal-binding</keyword>
<protein>
    <submittedName>
        <fullName evidence="6">Putative zinc-finger</fullName>
    </submittedName>
</protein>
<dbReference type="GO" id="GO:0008270">
    <property type="term" value="F:zinc ion binding"/>
    <property type="evidence" value="ECO:0007669"/>
    <property type="project" value="UniProtKB-KW"/>
</dbReference>
<evidence type="ECO:0000256" key="3">
    <source>
        <dbReference type="SAM" id="MobiDB-lite"/>
    </source>
</evidence>
<dbReference type="Gene3D" id="1.10.10.1320">
    <property type="entry name" value="Anti-sigma factor, zinc-finger domain"/>
    <property type="match status" value="1"/>
</dbReference>